<dbReference type="Pfam" id="PF02446">
    <property type="entry name" value="Glyco_hydro_77"/>
    <property type="match status" value="1"/>
</dbReference>
<dbReference type="InterPro" id="IPR017853">
    <property type="entry name" value="GH"/>
</dbReference>
<evidence type="ECO:0000313" key="11">
    <source>
        <dbReference type="EMBL" id="EFV02239.1"/>
    </source>
</evidence>
<evidence type="ECO:0000256" key="5">
    <source>
        <dbReference type="ARBA" id="ARBA00022676"/>
    </source>
</evidence>
<dbReference type="InterPro" id="IPR003385">
    <property type="entry name" value="Glyco_hydro_77"/>
</dbReference>
<dbReference type="GO" id="GO:0004134">
    <property type="term" value="F:4-alpha-glucanotransferase activity"/>
    <property type="evidence" value="ECO:0007669"/>
    <property type="project" value="UniProtKB-EC"/>
</dbReference>
<protein>
    <recommendedName>
        <fullName evidence="4 10">4-alpha-glucanotransferase</fullName>
        <ecNumber evidence="3 10">2.4.1.25</ecNumber>
    </recommendedName>
    <alternativeName>
        <fullName evidence="8 10">Amylomaltase</fullName>
    </alternativeName>
    <alternativeName>
        <fullName evidence="9 10">Disproportionating enzyme</fullName>
    </alternativeName>
</protein>
<dbReference type="NCBIfam" id="TIGR00217">
    <property type="entry name" value="malQ"/>
    <property type="match status" value="1"/>
</dbReference>
<dbReference type="SUPFAM" id="SSF51445">
    <property type="entry name" value="(Trans)glycosidases"/>
    <property type="match status" value="1"/>
</dbReference>
<dbReference type="GO" id="GO:0005975">
    <property type="term" value="P:carbohydrate metabolic process"/>
    <property type="evidence" value="ECO:0007669"/>
    <property type="project" value="InterPro"/>
</dbReference>
<dbReference type="STRING" id="887929.HMP0721_0662"/>
<gene>
    <name evidence="11" type="primary">malQ</name>
    <name evidence="11" type="ORF">HMP0721_0662</name>
</gene>
<organism evidence="11 12">
    <name type="scientific">Pseudoramibacter alactolyticus ATCC 23263</name>
    <dbReference type="NCBI Taxonomy" id="887929"/>
    <lineage>
        <taxon>Bacteria</taxon>
        <taxon>Bacillati</taxon>
        <taxon>Bacillota</taxon>
        <taxon>Clostridia</taxon>
        <taxon>Eubacteriales</taxon>
        <taxon>Eubacteriaceae</taxon>
        <taxon>Pseudoramibacter</taxon>
    </lineage>
</organism>
<evidence type="ECO:0000256" key="1">
    <source>
        <dbReference type="ARBA" id="ARBA00000439"/>
    </source>
</evidence>
<comment type="catalytic activity">
    <reaction evidence="1 10">
        <text>Transfers a segment of a (1-&gt;4)-alpha-D-glucan to a new position in an acceptor, which may be glucose or a (1-&gt;4)-alpha-D-glucan.</text>
        <dbReference type="EC" id="2.4.1.25"/>
    </reaction>
</comment>
<keyword evidence="12" id="KW-1185">Reference proteome</keyword>
<dbReference type="eggNOG" id="COG1640">
    <property type="taxonomic scope" value="Bacteria"/>
</dbReference>
<reference evidence="11 12" key="1">
    <citation type="submission" date="2010-12" db="EMBL/GenBank/DDBJ databases">
        <authorList>
            <person name="Muzny D."/>
            <person name="Qin X."/>
            <person name="Deng J."/>
            <person name="Jiang H."/>
            <person name="Liu Y."/>
            <person name="Qu J."/>
            <person name="Song X.-Z."/>
            <person name="Zhang L."/>
            <person name="Thornton R."/>
            <person name="Coyle M."/>
            <person name="Francisco L."/>
            <person name="Jackson L."/>
            <person name="Javaid M."/>
            <person name="Korchina V."/>
            <person name="Kovar C."/>
            <person name="Mata R."/>
            <person name="Mathew T."/>
            <person name="Ngo R."/>
            <person name="Nguyen L."/>
            <person name="Nguyen N."/>
            <person name="Okwuonu G."/>
            <person name="Ongeri F."/>
            <person name="Pham C."/>
            <person name="Simmons D."/>
            <person name="Wilczek-Boney K."/>
            <person name="Hale W."/>
            <person name="Jakkamsetti A."/>
            <person name="Pham P."/>
            <person name="Ruth R."/>
            <person name="San Lucas F."/>
            <person name="Warren J."/>
            <person name="Zhang J."/>
            <person name="Zhao Z."/>
            <person name="Zhou C."/>
            <person name="Zhu D."/>
            <person name="Lee S."/>
            <person name="Bess C."/>
            <person name="Blankenburg K."/>
            <person name="Forbes L."/>
            <person name="Fu Q."/>
            <person name="Gubbala S."/>
            <person name="Hirani K."/>
            <person name="Jayaseelan J.C."/>
            <person name="Lara F."/>
            <person name="Munidasa M."/>
            <person name="Palculict T."/>
            <person name="Patil S."/>
            <person name="Pu L.-L."/>
            <person name="Saada N."/>
            <person name="Tang L."/>
            <person name="Weissenberger G."/>
            <person name="Zhu Y."/>
            <person name="Hemphill L."/>
            <person name="Shang Y."/>
            <person name="Youmans B."/>
            <person name="Ayvaz T."/>
            <person name="Ross M."/>
            <person name="Santibanez J."/>
            <person name="Aqrawi P."/>
            <person name="Gross S."/>
            <person name="Joshi V."/>
            <person name="Fowler G."/>
            <person name="Nazareth L."/>
            <person name="Reid J."/>
            <person name="Worley K."/>
            <person name="Petrosino J."/>
            <person name="Highlander S."/>
            <person name="Gibbs R."/>
        </authorList>
    </citation>
    <scope>NUCLEOTIDE SEQUENCE [LARGE SCALE GENOMIC DNA]</scope>
    <source>
        <strain evidence="11 12">ATCC 23263</strain>
    </source>
</reference>
<dbReference type="HOGENOM" id="CLU_014132_1_0_9"/>
<evidence type="ECO:0000256" key="6">
    <source>
        <dbReference type="ARBA" id="ARBA00022679"/>
    </source>
</evidence>
<sequence length="532" mass="60396">MKHLINKINTVVSTQPAIQKPPQFGRASGILMHIASLPGPYGIGTLGQSAKDFVDFLDHCGCAYWQVLPLGPIDGFNSPYQSLSAFAGNPYFIDPDALHTAGLLTEQEIADARYDGSPWATAYNWIKDTRPALFHKAFSRVDTALQQKIDAFTADQPWLEDYALYTAIAKDFGIACWADWPNKTLRKRDPKTLDTIKEKLADAIAYEIFLQYLFFTQWQDIKSYANQKGIAIIGDMPIYVALGSADVWAHPELFDLDQNGRPRRVAGVPPDYFSETGQLWGNPLYDWQAMKRDRYRWWLDRLGMALTLFDTVRIDHFRAFSAYWAVPADEETAQNGKWLPGPGMDFFNEVYAAFNFATPRIIAEDLGVLDDDVLQLLGDSGFPGMRVMQFAFIDTGDGIHWPHNYLPNTVAYTGTHDNNTLLGYLWDLNDGARQFAFEYINYLCEDDAWQQGGPKSPVCHAFIRHLWMSAAKLTIVPMQDFLGYGADTRMNRPGEAGGNWCFRIPQEALDSADSHWLFEMNRIYKRLKPQKQ</sequence>
<dbReference type="Proteomes" id="UP000004754">
    <property type="component" value="Unassembled WGS sequence"/>
</dbReference>
<name>E6MF79_9FIRM</name>
<dbReference type="PANTHER" id="PTHR32438:SF5">
    <property type="entry name" value="4-ALPHA-GLUCANOTRANSFERASE DPE1, CHLOROPLASTIC_AMYLOPLASTIC"/>
    <property type="match status" value="1"/>
</dbReference>
<dbReference type="EC" id="2.4.1.25" evidence="3 10"/>
<dbReference type="NCBIfam" id="NF011080">
    <property type="entry name" value="PRK14508.1-3"/>
    <property type="match status" value="1"/>
</dbReference>
<evidence type="ECO:0000256" key="7">
    <source>
        <dbReference type="ARBA" id="ARBA00023277"/>
    </source>
</evidence>
<evidence type="ECO:0000256" key="8">
    <source>
        <dbReference type="ARBA" id="ARBA00031423"/>
    </source>
</evidence>
<evidence type="ECO:0000256" key="9">
    <source>
        <dbReference type="ARBA" id="ARBA00031501"/>
    </source>
</evidence>
<keyword evidence="5 10" id="KW-0328">Glycosyltransferase</keyword>
<dbReference type="PANTHER" id="PTHR32438">
    <property type="entry name" value="4-ALPHA-GLUCANOTRANSFERASE DPE1, CHLOROPLASTIC/AMYLOPLASTIC"/>
    <property type="match status" value="1"/>
</dbReference>
<comment type="similarity">
    <text evidence="2 10">Belongs to the disproportionating enzyme family.</text>
</comment>
<evidence type="ECO:0000256" key="3">
    <source>
        <dbReference type="ARBA" id="ARBA00012560"/>
    </source>
</evidence>
<keyword evidence="7 10" id="KW-0119">Carbohydrate metabolism</keyword>
<evidence type="ECO:0000313" key="12">
    <source>
        <dbReference type="Proteomes" id="UP000004754"/>
    </source>
</evidence>
<dbReference type="Gene3D" id="3.20.20.80">
    <property type="entry name" value="Glycosidases"/>
    <property type="match status" value="1"/>
</dbReference>
<evidence type="ECO:0000256" key="2">
    <source>
        <dbReference type="ARBA" id="ARBA00005684"/>
    </source>
</evidence>
<dbReference type="RefSeq" id="WP_006598084.1">
    <property type="nucleotide sequence ID" value="NZ_GL622359.1"/>
</dbReference>
<dbReference type="EMBL" id="AEQN01000011">
    <property type="protein sequence ID" value="EFV02239.1"/>
    <property type="molecule type" value="Genomic_DNA"/>
</dbReference>
<evidence type="ECO:0000256" key="4">
    <source>
        <dbReference type="ARBA" id="ARBA00020295"/>
    </source>
</evidence>
<accession>E6MF79</accession>
<comment type="caution">
    <text evidence="11">The sequence shown here is derived from an EMBL/GenBank/DDBJ whole genome shotgun (WGS) entry which is preliminary data.</text>
</comment>
<evidence type="ECO:0000256" key="10">
    <source>
        <dbReference type="RuleBase" id="RU361207"/>
    </source>
</evidence>
<dbReference type="AlphaFoldDB" id="E6MF79"/>
<proteinExistence type="inferred from homology"/>
<keyword evidence="6 10" id="KW-0808">Transferase</keyword>